<dbReference type="Proteomes" id="UP000001425">
    <property type="component" value="Chromosome"/>
</dbReference>
<keyword evidence="1" id="KW-0175">Coiled coil</keyword>
<evidence type="ECO:0000259" key="2">
    <source>
        <dbReference type="Pfam" id="PF05685"/>
    </source>
</evidence>
<accession>P72890</accession>
<dbReference type="Gene3D" id="3.90.1570.10">
    <property type="entry name" value="tt1808, chain A"/>
    <property type="match status" value="1"/>
</dbReference>
<dbReference type="PANTHER" id="PTHR33352:SF3">
    <property type="entry name" value="SLR1612 PROTEIN"/>
    <property type="match status" value="1"/>
</dbReference>
<dbReference type="PANTHER" id="PTHR33352">
    <property type="entry name" value="SLR1095 PROTEIN"/>
    <property type="match status" value="1"/>
</dbReference>
<dbReference type="InterPro" id="IPR011335">
    <property type="entry name" value="Restrct_endonuc-II-like"/>
</dbReference>
<dbReference type="KEGG" id="syn:slr1612"/>
<dbReference type="Pfam" id="PF05685">
    <property type="entry name" value="Uma2"/>
    <property type="match status" value="1"/>
</dbReference>
<dbReference type="CDD" id="cd06260">
    <property type="entry name" value="DUF820-like"/>
    <property type="match status" value="1"/>
</dbReference>
<protein>
    <submittedName>
        <fullName evidence="3">Slr1612 protein</fullName>
    </submittedName>
</protein>
<proteinExistence type="predicted"/>
<dbReference type="PhylomeDB" id="P72890"/>
<dbReference type="EMBL" id="BA000022">
    <property type="protein sequence ID" value="BAA16906.1"/>
    <property type="molecule type" value="Genomic_DNA"/>
</dbReference>
<dbReference type="EnsemblBacteria" id="BAA16906">
    <property type="protein sequence ID" value="BAA16906"/>
    <property type="gene ID" value="BAA16906"/>
</dbReference>
<keyword evidence="4" id="KW-1185">Reference proteome</keyword>
<gene>
    <name evidence="3" type="ordered locus">slr1612</name>
</gene>
<dbReference type="SUPFAM" id="SSF52980">
    <property type="entry name" value="Restriction endonuclease-like"/>
    <property type="match status" value="1"/>
</dbReference>
<evidence type="ECO:0000256" key="1">
    <source>
        <dbReference type="SAM" id="Coils"/>
    </source>
</evidence>
<dbReference type="InterPro" id="IPR008538">
    <property type="entry name" value="Uma2"/>
</dbReference>
<feature type="coiled-coil region" evidence="1">
    <location>
        <begin position="205"/>
        <end position="284"/>
    </location>
</feature>
<dbReference type="PaxDb" id="1148-1651980"/>
<dbReference type="PIR" id="S74755">
    <property type="entry name" value="S74755"/>
</dbReference>
<name>P72890_SYNY3</name>
<dbReference type="IntAct" id="P72890">
    <property type="interactions" value="2"/>
</dbReference>
<dbReference type="STRING" id="1148.gene:10497766"/>
<dbReference type="InterPro" id="IPR012296">
    <property type="entry name" value="Nuclease_put_TT1808"/>
</dbReference>
<organism evidence="3 4">
    <name type="scientific">Synechocystis sp. (strain ATCC 27184 / PCC 6803 / Kazusa)</name>
    <dbReference type="NCBI Taxonomy" id="1111708"/>
    <lineage>
        <taxon>Bacteria</taxon>
        <taxon>Bacillati</taxon>
        <taxon>Cyanobacteriota</taxon>
        <taxon>Cyanophyceae</taxon>
        <taxon>Synechococcales</taxon>
        <taxon>Merismopediaceae</taxon>
        <taxon>Synechocystis</taxon>
    </lineage>
</organism>
<sequence length="286" mass="33045">MSAITAQELEAQMPDASQLLSDEPEMESSLHYMQLLLLVTCLELAWQDRNDFFIGANLTIYFSRQQLKSHDFRGPDFFLVKNTARKPRKSWVVWEEDGRYPDLIIELLSDSTADTDRHLKRDLYAERFHTPEYFYFSPDTLELAGFRLDGDKYQPIIPNDQGWLWSKVLGFFLGIEGQELRYFTLEGAVLPTPQEAVRIEVDKGMAMVEQERLKAIQAEQDAEQERLKATQAQQDAEQERLKAIQAQQDAEQERLKAIQAQQDAEQAKAELQKLQDKVRSLGISID</sequence>
<dbReference type="AlphaFoldDB" id="P72890"/>
<reference evidence="3 4" key="2">
    <citation type="journal article" date="1996" name="DNA Res.">
        <title>Sequence analysis of the genome of the unicellular cyanobacterium Synechocystis sp. strain PCC6803. II. Sequence determination of the entire genome and assignment of potential protein-coding regions.</title>
        <authorList>
            <person name="Kaneko T."/>
            <person name="Sato S."/>
            <person name="Kotani H."/>
            <person name="Tanaka A."/>
            <person name="Asamizu E."/>
            <person name="Nakamura Y."/>
            <person name="Miyajima N."/>
            <person name="Hirosawa M."/>
            <person name="Sugiura M."/>
            <person name="Sasamoto S."/>
            <person name="Kimura T."/>
            <person name="Hosouchi T."/>
            <person name="Matsuno A."/>
            <person name="Muraki A."/>
            <person name="Nakazaki N."/>
            <person name="Naruo K."/>
            <person name="Okumura S."/>
            <person name="Shimpo S."/>
            <person name="Takeuchi C."/>
            <person name="Wada T."/>
            <person name="Watanabe A."/>
            <person name="Yamada M."/>
            <person name="Yasuda M."/>
            <person name="Tabata S."/>
        </authorList>
    </citation>
    <scope>NUCLEOTIDE SEQUENCE [LARGE SCALE GENOMIC DNA]</scope>
    <source>
        <strain evidence="4">ATCC 27184 / PCC 6803 / Kazusa</strain>
    </source>
</reference>
<dbReference type="eggNOG" id="COG4636">
    <property type="taxonomic scope" value="Bacteria"/>
</dbReference>
<dbReference type="InParanoid" id="P72890"/>
<evidence type="ECO:0000313" key="4">
    <source>
        <dbReference type="Proteomes" id="UP000001425"/>
    </source>
</evidence>
<feature type="domain" description="Putative restriction endonuclease" evidence="2">
    <location>
        <begin position="29"/>
        <end position="171"/>
    </location>
</feature>
<evidence type="ECO:0000313" key="3">
    <source>
        <dbReference type="EMBL" id="BAA16906.1"/>
    </source>
</evidence>
<reference evidence="3 4" key="1">
    <citation type="journal article" date="1995" name="DNA Res.">
        <title>Sequence analysis of the genome of the unicellular cyanobacterium Synechocystis sp. strain PCC6803. I. Sequence features in the 1 Mb region from map positions 64% to 92% of the genome.</title>
        <authorList>
            <person name="Kaneko T."/>
            <person name="Tanaka A."/>
            <person name="Sato S."/>
            <person name="Kotani H."/>
            <person name="Sazuka T."/>
            <person name="Miyajima N."/>
            <person name="Sugiura M."/>
            <person name="Tabata S."/>
        </authorList>
    </citation>
    <scope>NUCLEOTIDE SEQUENCE [LARGE SCALE GENOMIC DNA]</scope>
    <source>
        <strain evidence="4">ATCC 27184 / PCC 6803 / Kazusa</strain>
    </source>
</reference>